<sequence length="211" mass="22300">MSLAPDSNVNLDKDSLIGPAVDSDQKTTIRHSAHVNFSYAAAAWLSLLAAPLILFPRILSVVFASLLTATPEAEGTPELIRQLNILERSLAGLAGISCLTLAAVLVVQTGALPLTSSLSASNAIHNASAQAPFRAPTIAISVVYFSALAYYTYDLGLWVATGPSAALSVWGLWALLFAHQGRANVVGGPDKLKGKFQEKTEDQIADSRKSR</sequence>
<dbReference type="STRING" id="106004.A0A1Y2DXF1"/>
<feature type="transmembrane region" description="Helical" evidence="1">
    <location>
        <begin position="89"/>
        <end position="112"/>
    </location>
</feature>
<accession>A0A1Y2DXF1</accession>
<dbReference type="EMBL" id="MCGR01000067">
    <property type="protein sequence ID" value="ORY63796.1"/>
    <property type="molecule type" value="Genomic_DNA"/>
</dbReference>
<gene>
    <name evidence="2" type="ORF">BCR35DRAFT_308748</name>
</gene>
<name>A0A1Y2DXF1_9BASI</name>
<dbReference type="OrthoDB" id="2550114at2759"/>
<feature type="transmembrane region" description="Helical" evidence="1">
    <location>
        <begin position="157"/>
        <end position="178"/>
    </location>
</feature>
<feature type="transmembrane region" description="Helical" evidence="1">
    <location>
        <begin position="39"/>
        <end position="69"/>
    </location>
</feature>
<dbReference type="AlphaFoldDB" id="A0A1Y2DXF1"/>
<dbReference type="PANTHER" id="PTHR39605">
    <property type="entry name" value="MAJOR FACILITATOR SUPERFAMILY (MFS) PROFILE DOMAIN-CONTAINING PROTEIN"/>
    <property type="match status" value="1"/>
</dbReference>
<keyword evidence="1" id="KW-0812">Transmembrane</keyword>
<comment type="caution">
    <text evidence="2">The sequence shown here is derived from an EMBL/GenBank/DDBJ whole genome shotgun (WGS) entry which is preliminary data.</text>
</comment>
<keyword evidence="3" id="KW-1185">Reference proteome</keyword>
<evidence type="ECO:0000313" key="3">
    <source>
        <dbReference type="Proteomes" id="UP000193467"/>
    </source>
</evidence>
<dbReference type="Proteomes" id="UP000193467">
    <property type="component" value="Unassembled WGS sequence"/>
</dbReference>
<keyword evidence="1" id="KW-1133">Transmembrane helix</keyword>
<evidence type="ECO:0000313" key="2">
    <source>
        <dbReference type="EMBL" id="ORY63796.1"/>
    </source>
</evidence>
<proteinExistence type="predicted"/>
<protein>
    <submittedName>
        <fullName evidence="2">Uncharacterized protein</fullName>
    </submittedName>
</protein>
<organism evidence="2 3">
    <name type="scientific">Leucosporidium creatinivorum</name>
    <dbReference type="NCBI Taxonomy" id="106004"/>
    <lineage>
        <taxon>Eukaryota</taxon>
        <taxon>Fungi</taxon>
        <taxon>Dikarya</taxon>
        <taxon>Basidiomycota</taxon>
        <taxon>Pucciniomycotina</taxon>
        <taxon>Microbotryomycetes</taxon>
        <taxon>Leucosporidiales</taxon>
        <taxon>Leucosporidium</taxon>
    </lineage>
</organism>
<evidence type="ECO:0000256" key="1">
    <source>
        <dbReference type="SAM" id="Phobius"/>
    </source>
</evidence>
<reference evidence="2 3" key="1">
    <citation type="submission" date="2016-07" db="EMBL/GenBank/DDBJ databases">
        <title>Pervasive Adenine N6-methylation of Active Genes in Fungi.</title>
        <authorList>
            <consortium name="DOE Joint Genome Institute"/>
            <person name="Mondo S.J."/>
            <person name="Dannebaum R.O."/>
            <person name="Kuo R.C."/>
            <person name="Labutti K."/>
            <person name="Haridas S."/>
            <person name="Kuo A."/>
            <person name="Salamov A."/>
            <person name="Ahrendt S.R."/>
            <person name="Lipzen A."/>
            <person name="Sullivan W."/>
            <person name="Andreopoulos W.B."/>
            <person name="Clum A."/>
            <person name="Lindquist E."/>
            <person name="Daum C."/>
            <person name="Ramamoorthy G.K."/>
            <person name="Gryganskyi A."/>
            <person name="Culley D."/>
            <person name="Magnuson J.K."/>
            <person name="James T.Y."/>
            <person name="O'Malley M.A."/>
            <person name="Stajich J.E."/>
            <person name="Spatafora J.W."/>
            <person name="Visel A."/>
            <person name="Grigoriev I.V."/>
        </authorList>
    </citation>
    <scope>NUCLEOTIDE SEQUENCE [LARGE SCALE GENOMIC DNA]</scope>
    <source>
        <strain evidence="2 3">62-1032</strain>
    </source>
</reference>
<dbReference type="PANTHER" id="PTHR39605:SF1">
    <property type="entry name" value="MAJOR FACILITATOR SUPERFAMILY (MFS) PROFILE DOMAIN-CONTAINING PROTEIN"/>
    <property type="match status" value="1"/>
</dbReference>
<dbReference type="InParanoid" id="A0A1Y2DXF1"/>
<keyword evidence="1" id="KW-0472">Membrane</keyword>